<dbReference type="RefSeq" id="WP_099798627.1">
    <property type="nucleotide sequence ID" value="NZ_CP018092.1"/>
</dbReference>
<dbReference type="EMBL" id="CP018092">
    <property type="protein sequence ID" value="ATS18283.1"/>
    <property type="molecule type" value="Genomic_DNA"/>
</dbReference>
<protein>
    <submittedName>
        <fullName evidence="1">Uncharacterized protein</fullName>
    </submittedName>
</protein>
<dbReference type="AlphaFoldDB" id="A0A2D2Q1B6"/>
<reference evidence="2" key="2">
    <citation type="journal article" date="2022" name="Front. Microbiol.">
        <title>Comparative Genomic Analysis Revealed Distinct Molecular Components and Organization of CO2-Concentrating Mechanism in Thermophilic Cyanobacteria.</title>
        <authorList>
            <person name="Tang J."/>
            <person name="Zhou H."/>
            <person name="Yao D."/>
            <person name="Riaz S."/>
            <person name="You D."/>
            <person name="Klepacz-Smolka A."/>
            <person name="Daroch M."/>
        </authorList>
    </citation>
    <scope>NUCLEOTIDE SEQUENCE [LARGE SCALE GENOMIC DNA]</scope>
    <source>
        <strain evidence="2">PCC 6715</strain>
    </source>
</reference>
<gene>
    <name evidence="1" type="ORF">BRW62_05410</name>
</gene>
<dbReference type="Proteomes" id="UP000231057">
    <property type="component" value="Chromosome"/>
</dbReference>
<dbReference type="OrthoDB" id="424127at2"/>
<sequence>MRPRSEVWQGCSGYWQNQFIQENLLPLGHAAWQGFMTQGRGMVVCNVMMPTARYANVEAVDWRIDIVDYTVRFVPSSHVSAYLQSFSLEASLIECLTDTVQIYDPERAVLLLINENGRVDINLLQNLKVSPVDCYQQVQRHWIEFQLDQIPGDLYEQRL</sequence>
<dbReference type="KEGG" id="slw:BRW62_05410"/>
<accession>A0A2D2Q1B6</accession>
<proteinExistence type="predicted"/>
<reference evidence="1 2" key="1">
    <citation type="submission" date="2016-11" db="EMBL/GenBank/DDBJ databases">
        <title>Complete genome sequence of thermophilic cyanobacteria strain Synechococcus sp. PCC6715.</title>
        <authorList>
            <person name="Tang J."/>
            <person name="Daroch M."/>
            <person name="Liang Y."/>
            <person name="Jiang D."/>
            <person name="Shah M."/>
        </authorList>
    </citation>
    <scope>NUCLEOTIDE SEQUENCE [LARGE SCALE GENOMIC DNA]</scope>
    <source>
        <strain evidence="1 2">PCC 6715</strain>
    </source>
</reference>
<evidence type="ECO:0000313" key="2">
    <source>
        <dbReference type="Proteomes" id="UP000231057"/>
    </source>
</evidence>
<keyword evidence="2" id="KW-1185">Reference proteome</keyword>
<name>A0A2D2Q1B6_PARLV</name>
<organism evidence="1 2">
    <name type="scientific">Parathermosynechococcus lividus PCC 6715</name>
    <dbReference type="NCBI Taxonomy" id="1917166"/>
    <lineage>
        <taxon>Bacteria</taxon>
        <taxon>Bacillati</taxon>
        <taxon>Cyanobacteriota</taxon>
        <taxon>Cyanophyceae</taxon>
        <taxon>Acaryochloridales</taxon>
        <taxon>Thermosynechococcaceae</taxon>
        <taxon>Parathermosynechococcus</taxon>
    </lineage>
</organism>
<evidence type="ECO:0000313" key="1">
    <source>
        <dbReference type="EMBL" id="ATS18283.1"/>
    </source>
</evidence>